<gene>
    <name evidence="2" type="ORF">H702_06955</name>
    <name evidence="3" type="ORF">SAMN02910290_00732</name>
</gene>
<sequence>MVGQDVIHEAMQATWTIDKVGGILATAIILVILILISGMLWVTKKLVTGFQETNKELLASNNRIATENQQQMARLTEAVNSLSLETRKDISVLQDKVDGLEDVVRKTQMF</sequence>
<reference evidence="2 4" key="1">
    <citation type="journal article" date="2014" name="Genome Announc.">
        <title>Draft Genome Sequences of Streptococcus bovis Strains ATCC 33317 and JB1.</title>
        <authorList>
            <person name="Benahmed F.H."/>
            <person name="Gopinath G.R."/>
            <person name="Harbottle H."/>
            <person name="Cotta M.A."/>
            <person name="Luo Y."/>
            <person name="Henderson C."/>
            <person name="Teri P."/>
            <person name="Soppet D."/>
            <person name="Rasmussen M."/>
            <person name="Whitehead T.R."/>
            <person name="Davidson M."/>
        </authorList>
    </citation>
    <scope>NUCLEOTIDE SEQUENCE [LARGE SCALE GENOMIC DNA]</scope>
    <source>
        <strain evidence="2 4">JB1</strain>
    </source>
</reference>
<dbReference type="Proteomes" id="UP000182793">
    <property type="component" value="Unassembled WGS sequence"/>
</dbReference>
<evidence type="ECO:0000313" key="4">
    <source>
        <dbReference type="Proteomes" id="UP000029382"/>
    </source>
</evidence>
<evidence type="ECO:0000313" key="2">
    <source>
        <dbReference type="EMBL" id="KFN87606.1"/>
    </source>
</evidence>
<organism evidence="2 4">
    <name type="scientific">Streptococcus equinus JB1</name>
    <dbReference type="NCBI Taxonomy" id="1294274"/>
    <lineage>
        <taxon>Bacteria</taxon>
        <taxon>Bacillati</taxon>
        <taxon>Bacillota</taxon>
        <taxon>Bacilli</taxon>
        <taxon>Lactobacillales</taxon>
        <taxon>Streptococcaceae</taxon>
        <taxon>Streptococcus</taxon>
    </lineage>
</organism>
<feature type="transmembrane region" description="Helical" evidence="1">
    <location>
        <begin position="20"/>
        <end position="42"/>
    </location>
</feature>
<name>A0A091BPJ3_STREI</name>
<dbReference type="EMBL" id="FOTG01000003">
    <property type="protein sequence ID" value="SFL16620.1"/>
    <property type="molecule type" value="Genomic_DNA"/>
</dbReference>
<proteinExistence type="predicted"/>
<dbReference type="AlphaFoldDB" id="A0A091BPJ3"/>
<protein>
    <submittedName>
        <fullName evidence="2">Uncharacterized protein</fullName>
    </submittedName>
</protein>
<accession>A0A091BPJ3</accession>
<comment type="caution">
    <text evidence="2">The sequence shown here is derived from an EMBL/GenBank/DDBJ whole genome shotgun (WGS) entry which is preliminary data.</text>
</comment>
<dbReference type="RefSeq" id="WP_039696996.1">
    <property type="nucleotide sequence ID" value="NZ_AUZH01000024.1"/>
</dbReference>
<dbReference type="EMBL" id="AUZH01000024">
    <property type="protein sequence ID" value="KFN87606.1"/>
    <property type="molecule type" value="Genomic_DNA"/>
</dbReference>
<keyword evidence="1" id="KW-0812">Transmembrane</keyword>
<keyword evidence="5" id="KW-1185">Reference proteome</keyword>
<keyword evidence="1" id="KW-1133">Transmembrane helix</keyword>
<reference evidence="3 5" key="2">
    <citation type="submission" date="2016-10" db="EMBL/GenBank/DDBJ databases">
        <authorList>
            <person name="Varghese N."/>
            <person name="Submissions S."/>
        </authorList>
    </citation>
    <scope>NUCLEOTIDE SEQUENCE [LARGE SCALE GENOMIC DNA]</scope>
    <source>
        <strain evidence="3 5">JB1</strain>
    </source>
</reference>
<evidence type="ECO:0000313" key="3">
    <source>
        <dbReference type="EMBL" id="SFL16620.1"/>
    </source>
</evidence>
<evidence type="ECO:0000256" key="1">
    <source>
        <dbReference type="SAM" id="Phobius"/>
    </source>
</evidence>
<keyword evidence="1" id="KW-0472">Membrane</keyword>
<evidence type="ECO:0000313" key="5">
    <source>
        <dbReference type="Proteomes" id="UP000182793"/>
    </source>
</evidence>
<dbReference type="Proteomes" id="UP000029382">
    <property type="component" value="Unassembled WGS sequence"/>
</dbReference>